<dbReference type="InterPro" id="IPR011845">
    <property type="entry name" value="PqqC"/>
</dbReference>
<keyword evidence="1 3" id="KW-0884">PQQ biosynthesis</keyword>
<dbReference type="PANTHER" id="PTHR40279">
    <property type="entry name" value="PQQC-LIKE PROTEIN"/>
    <property type="match status" value="1"/>
</dbReference>
<dbReference type="SUPFAM" id="SSF48613">
    <property type="entry name" value="Heme oxygenase-like"/>
    <property type="match status" value="1"/>
</dbReference>
<dbReference type="GO" id="GO:0033732">
    <property type="term" value="F:pyrroloquinoline-quinone synthase activity"/>
    <property type="evidence" value="ECO:0007669"/>
    <property type="project" value="UniProtKB-EC"/>
</dbReference>
<dbReference type="InterPro" id="IPR016084">
    <property type="entry name" value="Haem_Oase-like_multi-hlx"/>
</dbReference>
<proteinExistence type="inferred from homology"/>
<dbReference type="Gene3D" id="1.20.910.10">
    <property type="entry name" value="Heme oxygenase-like"/>
    <property type="match status" value="1"/>
</dbReference>
<evidence type="ECO:0000313" key="5">
    <source>
        <dbReference type="EMBL" id="PAK79043.1"/>
    </source>
</evidence>
<comment type="function">
    <text evidence="3">Ring cyclization and eight-electron oxidation of 3a-(2-amino-2-carboxyethyl)-4,5-dioxo-4,5,6,7,8,9-hexahydroquinoline-7,9-dicarboxylic-acid to PQQ.</text>
</comment>
<comment type="pathway">
    <text evidence="3">Cofactor biosynthesis; pyrroloquinoline quinone biosynthesis.</text>
</comment>
<dbReference type="GeneID" id="91557184"/>
<dbReference type="OrthoDB" id="9800756at2"/>
<dbReference type="GO" id="GO:0018189">
    <property type="term" value="P:pyrroloquinoline quinone biosynthetic process"/>
    <property type="evidence" value="ECO:0007669"/>
    <property type="project" value="UniProtKB-UniRule"/>
</dbReference>
<sequence length="246" mass="27644">MTDRILTPDELEAALRAIGAERYHNLHPFHRALHDGKLNKGQVQAWALNRYYYQASIPAKDASLLARLPTTELRREWRRRLEDHDGTQPGTGGVARWLKLTDGLGLDRAYVESLDGLLPGTRFAVEAYVQFVRERSILEAIASSLTELFSPTIISERVAGMLSNYDFVTEETLAYFKPRLTQAPQDSAFALAYVREHARTAEQQTAVLNALKFKCNVLWSMLDALDYAYVVPGRVPPGAFRPGPQA</sequence>
<comment type="catalytic activity">
    <reaction evidence="3">
        <text>6-(2-amino-2-carboxyethyl)-7,8-dioxo-1,2,3,4,7,8-hexahydroquinoline-2,4-dicarboxylate + 3 O2 = pyrroloquinoline quinone + 2 H2O2 + 2 H2O + H(+)</text>
        <dbReference type="Rhea" id="RHEA:10692"/>
        <dbReference type="ChEBI" id="CHEBI:15377"/>
        <dbReference type="ChEBI" id="CHEBI:15378"/>
        <dbReference type="ChEBI" id="CHEBI:15379"/>
        <dbReference type="ChEBI" id="CHEBI:16240"/>
        <dbReference type="ChEBI" id="CHEBI:58442"/>
        <dbReference type="ChEBI" id="CHEBI:58778"/>
        <dbReference type="EC" id="1.3.3.11"/>
    </reaction>
</comment>
<dbReference type="NCBIfam" id="TIGR02111">
    <property type="entry name" value="PQQ_syn_pqqC"/>
    <property type="match status" value="1"/>
</dbReference>
<reference evidence="5 6" key="1">
    <citation type="submission" date="2017-04" db="EMBL/GenBank/DDBJ databases">
        <title>Kefir bacterial isolates.</title>
        <authorList>
            <person name="Kim Y."/>
            <person name="Blasche S."/>
            <person name="Patil K.R."/>
        </authorList>
    </citation>
    <scope>NUCLEOTIDE SEQUENCE [LARGE SCALE GENOMIC DNA]</scope>
    <source>
        <strain evidence="5 6">KR</strain>
    </source>
</reference>
<gene>
    <name evidence="3" type="primary">pqqC</name>
    <name evidence="5" type="ORF">B8X00_04015</name>
</gene>
<accession>A0A269Y0F2</accession>
<protein>
    <recommendedName>
        <fullName evidence="3">Pyrroloquinoline-quinone synthase</fullName>
        <ecNumber evidence="3">1.3.3.11</ecNumber>
    </recommendedName>
    <alternativeName>
        <fullName evidence="3">Coenzyme PQQ synthesis protein C</fullName>
    </alternativeName>
    <alternativeName>
        <fullName evidence="3">Pyrroloquinoline quinone biosynthesis protein C</fullName>
    </alternativeName>
</protein>
<feature type="domain" description="Thiaminase-2/PQQC" evidence="4">
    <location>
        <begin position="13"/>
        <end position="223"/>
    </location>
</feature>
<evidence type="ECO:0000256" key="2">
    <source>
        <dbReference type="ARBA" id="ARBA00023002"/>
    </source>
</evidence>
<dbReference type="Pfam" id="PF03070">
    <property type="entry name" value="TENA_THI-4"/>
    <property type="match status" value="1"/>
</dbReference>
<keyword evidence="2 3" id="KW-0560">Oxidoreductase</keyword>
<evidence type="ECO:0000256" key="3">
    <source>
        <dbReference type="HAMAP-Rule" id="MF_00654"/>
    </source>
</evidence>
<organism evidence="5 6">
    <name type="scientific">Acetobacter fabarum</name>
    <dbReference type="NCBI Taxonomy" id="483199"/>
    <lineage>
        <taxon>Bacteria</taxon>
        <taxon>Pseudomonadati</taxon>
        <taxon>Pseudomonadota</taxon>
        <taxon>Alphaproteobacteria</taxon>
        <taxon>Acetobacterales</taxon>
        <taxon>Acetobacteraceae</taxon>
        <taxon>Acetobacter</taxon>
    </lineage>
</organism>
<dbReference type="InterPro" id="IPR004305">
    <property type="entry name" value="Thiaminase-2/PQQC"/>
</dbReference>
<dbReference type="RefSeq" id="WP_086646626.1">
    <property type="nucleotide sequence ID" value="NZ_JAKVNI010000001.1"/>
</dbReference>
<keyword evidence="6" id="KW-1185">Reference proteome</keyword>
<comment type="caution">
    <text evidence="5">The sequence shown here is derived from an EMBL/GenBank/DDBJ whole genome shotgun (WGS) entry which is preliminary data.</text>
</comment>
<dbReference type="EMBL" id="NCXK01000002">
    <property type="protein sequence ID" value="PAK79043.1"/>
    <property type="molecule type" value="Genomic_DNA"/>
</dbReference>
<evidence type="ECO:0000259" key="4">
    <source>
        <dbReference type="Pfam" id="PF03070"/>
    </source>
</evidence>
<dbReference type="EC" id="1.3.3.11" evidence="3"/>
<name>A0A269Y0F2_9PROT</name>
<dbReference type="Proteomes" id="UP000216151">
    <property type="component" value="Unassembled WGS sequence"/>
</dbReference>
<dbReference type="HAMAP" id="MF_00654">
    <property type="entry name" value="PQQ_syn_PqqC"/>
    <property type="match status" value="1"/>
</dbReference>
<evidence type="ECO:0000256" key="1">
    <source>
        <dbReference type="ARBA" id="ARBA00022905"/>
    </source>
</evidence>
<comment type="similarity">
    <text evidence="3">Belongs to the PqqC family.</text>
</comment>
<dbReference type="UniPathway" id="UPA00539"/>
<evidence type="ECO:0000313" key="6">
    <source>
        <dbReference type="Proteomes" id="UP000216151"/>
    </source>
</evidence>
<dbReference type="PANTHER" id="PTHR40279:SF3">
    <property type="entry name" value="4-AMINOBENZOATE SYNTHASE"/>
    <property type="match status" value="1"/>
</dbReference>
<dbReference type="AlphaFoldDB" id="A0A269Y0F2"/>
<dbReference type="InterPro" id="IPR039068">
    <property type="entry name" value="PqqC-like"/>
</dbReference>